<reference evidence="3 4" key="1">
    <citation type="submission" date="2020-08" db="EMBL/GenBank/DDBJ databases">
        <title>Genomic Encyclopedia of Type Strains, Phase IV (KMG-V): Genome sequencing to study the core and pangenomes of soil and plant-associated prokaryotes.</title>
        <authorList>
            <person name="Whitman W."/>
        </authorList>
    </citation>
    <scope>NUCLEOTIDE SEQUENCE [LARGE SCALE GENOMIC DNA]</scope>
    <source>
        <strain evidence="3 4">MP601</strain>
    </source>
</reference>
<evidence type="ECO:0000313" key="3">
    <source>
        <dbReference type="EMBL" id="MBB6130904.1"/>
    </source>
</evidence>
<keyword evidence="3" id="KW-0269">Exonuclease</keyword>
<proteinExistence type="predicted"/>
<dbReference type="InterPro" id="IPR036691">
    <property type="entry name" value="Endo/exonu/phosph_ase_sf"/>
</dbReference>
<accession>A0A841JKA6</accession>
<feature type="domain" description="Endonuclease/exonuclease/phosphatase" evidence="2">
    <location>
        <begin position="52"/>
        <end position="355"/>
    </location>
</feature>
<dbReference type="PANTHER" id="PTHR41349:SF1">
    <property type="entry name" value="PROTEIN CBG08683"/>
    <property type="match status" value="1"/>
</dbReference>
<dbReference type="AlphaFoldDB" id="A0A841JKA6"/>
<protein>
    <submittedName>
        <fullName evidence="3">Exonuclease III</fullName>
    </submittedName>
</protein>
<organism evidence="3 4">
    <name type="scientific">Mucilaginibacter lappiensis</name>
    <dbReference type="NCBI Taxonomy" id="354630"/>
    <lineage>
        <taxon>Bacteria</taxon>
        <taxon>Pseudomonadati</taxon>
        <taxon>Bacteroidota</taxon>
        <taxon>Sphingobacteriia</taxon>
        <taxon>Sphingobacteriales</taxon>
        <taxon>Sphingobacteriaceae</taxon>
        <taxon>Mucilaginibacter</taxon>
    </lineage>
</organism>
<keyword evidence="3" id="KW-0378">Hydrolase</keyword>
<evidence type="ECO:0000259" key="2">
    <source>
        <dbReference type="Pfam" id="PF03372"/>
    </source>
</evidence>
<sequence length="467" mass="51187">MKKSYLIPLLSSLLLLNCKKASSSFASDSAKPVKTQTTLAATADSITLKVLQLNIWQEGTSVSGGFDGIVDAIIQSGADLITLSEVRNYNSTKFNERIVAALKAKGYTFYSFYDYNVGIVSKYPIASFKTNIYGNAFDKATIILNSATQVTLYSAHLDYTNYACYLPRGYDGVTFNKIAAPVTNVDSVLAANLKSTRDEELSAFVTDAKQERDNGRIVILGGDFNEPSHLDWVKAQKDLFDHHGTIVPWQGSVKLYGAGYQDSYRVKNPDPVKYPGFTWAAFNTSAKLSSLVWAPEADERDRIDYIYYADNYNRVNVNESIVFGPSGSIVRGQGYEDAIYTNPFLKPTGTWPSDHKGVVTTFSIKTSPTQANISLNKTKFSAGETITVNFANGPANPKAWIGIYETGKVPGAGNTYADAWKYTNGVMSGSLTLTLPSDKPSGAYYVAYFADNGYTEISPRFSFTYGN</sequence>
<dbReference type="SUPFAM" id="SSF56219">
    <property type="entry name" value="DNase I-like"/>
    <property type="match status" value="1"/>
</dbReference>
<feature type="signal peptide" evidence="1">
    <location>
        <begin position="1"/>
        <end position="26"/>
    </location>
</feature>
<keyword evidence="3" id="KW-0540">Nuclease</keyword>
<dbReference type="Proteomes" id="UP000548326">
    <property type="component" value="Unassembled WGS sequence"/>
</dbReference>
<evidence type="ECO:0000256" key="1">
    <source>
        <dbReference type="SAM" id="SignalP"/>
    </source>
</evidence>
<evidence type="ECO:0000313" key="4">
    <source>
        <dbReference type="Proteomes" id="UP000548326"/>
    </source>
</evidence>
<dbReference type="Pfam" id="PF03372">
    <property type="entry name" value="Exo_endo_phos"/>
    <property type="match status" value="1"/>
</dbReference>
<comment type="caution">
    <text evidence="3">The sequence shown here is derived from an EMBL/GenBank/DDBJ whole genome shotgun (WGS) entry which is preliminary data.</text>
</comment>
<dbReference type="InterPro" id="IPR005135">
    <property type="entry name" value="Endo/exonuclease/phosphatase"/>
</dbReference>
<dbReference type="Gene3D" id="3.60.10.10">
    <property type="entry name" value="Endonuclease/exonuclease/phosphatase"/>
    <property type="match status" value="1"/>
</dbReference>
<feature type="chain" id="PRO_5032917208" evidence="1">
    <location>
        <begin position="27"/>
        <end position="467"/>
    </location>
</feature>
<gene>
    <name evidence="3" type="ORF">HDF22_005050</name>
</gene>
<dbReference type="PANTHER" id="PTHR41349">
    <property type="match status" value="1"/>
</dbReference>
<keyword evidence="1" id="KW-0732">Signal</keyword>
<name>A0A841JKA6_9SPHI</name>
<dbReference type="EMBL" id="JACHCA010000018">
    <property type="protein sequence ID" value="MBB6130904.1"/>
    <property type="molecule type" value="Genomic_DNA"/>
</dbReference>
<dbReference type="GO" id="GO:0004527">
    <property type="term" value="F:exonuclease activity"/>
    <property type="evidence" value="ECO:0007669"/>
    <property type="project" value="UniProtKB-KW"/>
</dbReference>
<dbReference type="RefSeq" id="WP_183589567.1">
    <property type="nucleotide sequence ID" value="NZ_JACHCA010000018.1"/>
</dbReference>